<evidence type="ECO:0000313" key="2">
    <source>
        <dbReference type="EMBL" id="KIS03727.1"/>
    </source>
</evidence>
<dbReference type="Proteomes" id="UP000032279">
    <property type="component" value="Unassembled WGS sequence"/>
</dbReference>
<keyword evidence="1" id="KW-0472">Membrane</keyword>
<evidence type="ECO:0000313" key="3">
    <source>
        <dbReference type="Proteomes" id="UP000032279"/>
    </source>
</evidence>
<name>A0A0D1A7Q3_9LACO</name>
<protein>
    <submittedName>
        <fullName evidence="2">Uncharacterized protein</fullName>
    </submittedName>
</protein>
<accession>A0A0D1A7Q3</accession>
<feature type="transmembrane region" description="Helical" evidence="1">
    <location>
        <begin position="15"/>
        <end position="34"/>
    </location>
</feature>
<comment type="caution">
    <text evidence="2">The sequence shown here is derived from an EMBL/GenBank/DDBJ whole genome shotgun (WGS) entry which is preliminary data.</text>
</comment>
<organism evidence="2 3">
    <name type="scientific">Paucilactobacillus wasatchensis</name>
    <dbReference type="NCBI Taxonomy" id="1335616"/>
    <lineage>
        <taxon>Bacteria</taxon>
        <taxon>Bacillati</taxon>
        <taxon>Bacillota</taxon>
        <taxon>Bacilli</taxon>
        <taxon>Lactobacillales</taxon>
        <taxon>Lactobacillaceae</taxon>
        <taxon>Paucilactobacillus</taxon>
    </lineage>
</organism>
<keyword evidence="1" id="KW-0812">Transmembrane</keyword>
<gene>
    <name evidence="2" type="ORF">WDC_0639</name>
</gene>
<dbReference type="AlphaFoldDB" id="A0A0D1A7Q3"/>
<keyword evidence="3" id="KW-1185">Reference proteome</keyword>
<keyword evidence="1" id="KW-1133">Transmembrane helix</keyword>
<sequence>MLNNTKTRADSANESHVFALLSIVIEMIKILFIVSSGE</sequence>
<proteinExistence type="predicted"/>
<reference evidence="2 3" key="1">
    <citation type="submission" date="2013-08" db="EMBL/GenBank/DDBJ databases">
        <title>Lactobacillus wasatchii sp. WDC04, a late gas producing bacteria isolated from aged chedder cheese.</title>
        <authorList>
            <person name="Oberg C.J."/>
            <person name="Culumber M."/>
            <person name="McMahon D.J."/>
            <person name="Broadbent J.R."/>
            <person name="Oberg T.S."/>
            <person name="Ortaki F."/>
        </authorList>
    </citation>
    <scope>NUCLEOTIDE SEQUENCE [LARGE SCALE GENOMIC DNA]</scope>
    <source>
        <strain evidence="2 3">WDC04</strain>
    </source>
</reference>
<evidence type="ECO:0000256" key="1">
    <source>
        <dbReference type="SAM" id="Phobius"/>
    </source>
</evidence>
<dbReference type="EMBL" id="AWTT01000011">
    <property type="protein sequence ID" value="KIS03727.1"/>
    <property type="molecule type" value="Genomic_DNA"/>
</dbReference>